<dbReference type="InterPro" id="IPR015943">
    <property type="entry name" value="WD40/YVTN_repeat-like_dom_sf"/>
</dbReference>
<evidence type="ECO:0000256" key="1">
    <source>
        <dbReference type="SAM" id="MobiDB-lite"/>
    </source>
</evidence>
<feature type="region of interest" description="Disordered" evidence="1">
    <location>
        <begin position="1"/>
        <end position="83"/>
    </location>
</feature>
<gene>
    <name evidence="2" type="ORF">D0869_10654</name>
</gene>
<comment type="caution">
    <text evidence="2">The sequence shown here is derived from an EMBL/GenBank/DDBJ whole genome shotgun (WGS) entry which is preliminary data.</text>
</comment>
<dbReference type="SMART" id="SM00564">
    <property type="entry name" value="PQQ"/>
    <property type="match status" value="2"/>
</dbReference>
<evidence type="ECO:0000313" key="3">
    <source>
        <dbReference type="Proteomes" id="UP000281245"/>
    </source>
</evidence>
<feature type="region of interest" description="Disordered" evidence="1">
    <location>
        <begin position="816"/>
        <end position="839"/>
    </location>
</feature>
<reference evidence="2 3" key="1">
    <citation type="journal article" date="2018" name="BMC Genomics">
        <title>Genomic evidence for intraspecific hybridization in a clonal and extremely halotolerant yeast.</title>
        <authorList>
            <person name="Gostincar C."/>
            <person name="Stajich J.E."/>
            <person name="Zupancic J."/>
            <person name="Zalar P."/>
            <person name="Gunde-Cimerman N."/>
        </authorList>
    </citation>
    <scope>NUCLEOTIDE SEQUENCE [LARGE SCALE GENOMIC DNA]</scope>
    <source>
        <strain evidence="2 3">EXF-6656</strain>
    </source>
</reference>
<feature type="compositionally biased region" description="Basic and acidic residues" evidence="1">
    <location>
        <begin position="385"/>
        <end position="401"/>
    </location>
</feature>
<dbReference type="EMBL" id="QWIJ01001100">
    <property type="protein sequence ID" value="RMX76516.1"/>
    <property type="molecule type" value="Genomic_DNA"/>
</dbReference>
<feature type="compositionally biased region" description="Polar residues" evidence="1">
    <location>
        <begin position="7"/>
        <end position="18"/>
    </location>
</feature>
<dbReference type="Proteomes" id="UP000281245">
    <property type="component" value="Unassembled WGS sequence"/>
</dbReference>
<dbReference type="CDD" id="cd09769">
    <property type="entry name" value="Luminal_IRE1"/>
    <property type="match status" value="1"/>
</dbReference>
<dbReference type="AlphaFoldDB" id="A0A3M6WE17"/>
<feature type="compositionally biased region" description="Acidic residues" evidence="1">
    <location>
        <begin position="55"/>
        <end position="78"/>
    </location>
</feature>
<name>A0A3M6WE17_HORWE</name>
<accession>A0A3M6WE17</accession>
<dbReference type="OrthoDB" id="3916931at2759"/>
<dbReference type="Gene3D" id="2.130.10.10">
    <property type="entry name" value="YVTN repeat-like/Quinoprotein amine dehydrogenase"/>
    <property type="match status" value="1"/>
</dbReference>
<proteinExistence type="predicted"/>
<organism evidence="2 3">
    <name type="scientific">Hortaea werneckii</name>
    <name type="common">Black yeast</name>
    <name type="synonym">Cladosporium werneckii</name>
    <dbReference type="NCBI Taxonomy" id="91943"/>
    <lineage>
        <taxon>Eukaryota</taxon>
        <taxon>Fungi</taxon>
        <taxon>Dikarya</taxon>
        <taxon>Ascomycota</taxon>
        <taxon>Pezizomycotina</taxon>
        <taxon>Dothideomycetes</taxon>
        <taxon>Dothideomycetidae</taxon>
        <taxon>Mycosphaerellales</taxon>
        <taxon>Teratosphaeriaceae</taxon>
        <taxon>Hortaea</taxon>
    </lineage>
</organism>
<evidence type="ECO:0008006" key="4">
    <source>
        <dbReference type="Google" id="ProtNLM"/>
    </source>
</evidence>
<evidence type="ECO:0000313" key="2">
    <source>
        <dbReference type="EMBL" id="RMX76516.1"/>
    </source>
</evidence>
<dbReference type="InterPro" id="IPR018391">
    <property type="entry name" value="PQQ_b-propeller_rpt"/>
</dbReference>
<dbReference type="SUPFAM" id="SSF50998">
    <property type="entry name" value="Quinoprotein alcohol dehydrogenase-like"/>
    <property type="match status" value="1"/>
</dbReference>
<feature type="region of interest" description="Disordered" evidence="1">
    <location>
        <begin position="380"/>
        <end position="419"/>
    </location>
</feature>
<dbReference type="InterPro" id="IPR011047">
    <property type="entry name" value="Quinoprotein_ADH-like_sf"/>
</dbReference>
<sequence length="868" mass="96089">MPAVTRSMASSNTRQSRTAGEPMSSKPGSGTSSSRHTGQRPMADASGGPVRQVAGEEESGSDFEESDDSDEDTSDDEANPTRDLVNQIMTVFDPYGQLAPREFARINGGSDESSIKSFQLARLIETLIGNDPARLQLLRSIVSPGTNWWSKRLLSNMQRRYSSILTRLQVNIQNPATGVGIPETIDYLRILFYAIDGIRADHFESMNHAVQLEFLDILISAFNRLIDDTDQYASTPTPPYAGQGFQSHRRLFSSLVAERGHPQYFIETLRHFGRRLLRARQTAIQGICARATQLLTQQLQNSPDQARLTRVRQALQGLHAVGDMQPRNTPAVTLKDVLLWSLFLPAVGALQQQPYDAAIPSRAGDRLSVADRFQAQDSLRAPLENQRRFKDTHVDSKDRSRSKSRSRTRTSSPNERALATYAPAESAVRAHSAFRSASSTAAGLTSRQPARSLQDWQVEDIILLATVDGKLHARDRTTGAARWQLEVDRPMVETIYYRHNRSVDESGLEQEDPLWIVEPSQDGSIYVYAPSSGFGMQKLGYTVKQLAELAPFAGEGQPALTYTAEKKNTLYTIDAGTGNVLKVFSSSGSITNEDRSCRRVNPLESLDDEECEPMGTLTLGRTEYIIGVQDRNTGEQISTIKYFEWGPNNRDQDLQSKYTTTMDRKYVYARHDGSVLGIDLADRHEYRPVPADKPRFQEKFTSPVARVYDVVRPSDDQSTDASLVVLPQPVGPSWSEFKDLEEDAPENVFVNCTEAGSWYALSESNYPAATDGAPEAQLHGDDYFAPSLPMSKSYREKFTGVHHLYTGQAQKPGEIGLIDGPEHPSLEAANEESDGSLRGLIDPPATPRNAPSVWAVVIAISALGILPM</sequence>
<feature type="compositionally biased region" description="Low complexity" evidence="1">
    <location>
        <begin position="24"/>
        <end position="34"/>
    </location>
</feature>
<protein>
    <recommendedName>
        <fullName evidence="4">Non-specific serine/threonine protein kinase</fullName>
    </recommendedName>
</protein>